<reference evidence="2" key="2">
    <citation type="journal article" date="2016" name="Int. J. Syst. Evol. Microbiol.">
        <title>Complete genome sequence and cell structure of Limnochorda pilosa, a Gram-negative spore-former within the phylum Firmicutes.</title>
        <authorList>
            <person name="Watanabe M."/>
            <person name="Kojima H."/>
            <person name="Fukui M."/>
        </authorList>
    </citation>
    <scope>NUCLEOTIDE SEQUENCE [LARGE SCALE GENOMIC DNA]</scope>
    <source>
        <strain evidence="2">HC45</strain>
    </source>
</reference>
<organism evidence="1 2">
    <name type="scientific">Limnochorda pilosa</name>
    <dbReference type="NCBI Taxonomy" id="1555112"/>
    <lineage>
        <taxon>Bacteria</taxon>
        <taxon>Bacillati</taxon>
        <taxon>Bacillota</taxon>
        <taxon>Limnochordia</taxon>
        <taxon>Limnochordales</taxon>
        <taxon>Limnochordaceae</taxon>
        <taxon>Limnochorda</taxon>
    </lineage>
</organism>
<proteinExistence type="predicted"/>
<evidence type="ECO:0000313" key="1">
    <source>
        <dbReference type="EMBL" id="BAS28207.1"/>
    </source>
</evidence>
<dbReference type="STRING" id="1555112.LIP_2366"/>
<dbReference type="Proteomes" id="UP000065807">
    <property type="component" value="Chromosome"/>
</dbReference>
<reference evidence="2" key="1">
    <citation type="submission" date="2015-07" db="EMBL/GenBank/DDBJ databases">
        <title>Complete genome sequence and phylogenetic analysis of Limnochorda pilosa.</title>
        <authorList>
            <person name="Watanabe M."/>
            <person name="Kojima H."/>
            <person name="Fukui M."/>
        </authorList>
    </citation>
    <scope>NUCLEOTIDE SEQUENCE [LARGE SCALE GENOMIC DNA]</scope>
    <source>
        <strain evidence="2">HC45</strain>
    </source>
</reference>
<sequence length="56" mass="6275">MNPPVLMPWDGHGAHATLPLHSYPAVWESNPLQRTMLEEAERSGTVYCPGVFKEEP</sequence>
<keyword evidence="2" id="KW-1185">Reference proteome</keyword>
<dbReference type="KEGG" id="lpil:LIP_2366"/>
<protein>
    <submittedName>
        <fullName evidence="1">Uncharacterized protein</fullName>
    </submittedName>
</protein>
<dbReference type="RefSeq" id="WP_158509658.1">
    <property type="nucleotide sequence ID" value="NZ_AP014924.1"/>
</dbReference>
<name>A0A0K2SMI4_LIMPI</name>
<dbReference type="AlphaFoldDB" id="A0A0K2SMI4"/>
<accession>A0A0K2SMI4</accession>
<gene>
    <name evidence="1" type="ORF">LIP_2366</name>
</gene>
<dbReference type="EMBL" id="AP014924">
    <property type="protein sequence ID" value="BAS28207.1"/>
    <property type="molecule type" value="Genomic_DNA"/>
</dbReference>
<evidence type="ECO:0000313" key="2">
    <source>
        <dbReference type="Proteomes" id="UP000065807"/>
    </source>
</evidence>